<evidence type="ECO:0000256" key="5">
    <source>
        <dbReference type="ARBA" id="ARBA00022801"/>
    </source>
</evidence>
<evidence type="ECO:0000256" key="7">
    <source>
        <dbReference type="ARBA" id="ARBA00022840"/>
    </source>
</evidence>
<evidence type="ECO:0000256" key="12">
    <source>
        <dbReference type="RuleBase" id="RU363048"/>
    </source>
</evidence>
<dbReference type="Gene3D" id="2.40.50.360">
    <property type="entry name" value="RuvB-like helicase, domain II"/>
    <property type="match status" value="1"/>
</dbReference>
<sequence>MLSEIALEARTLAKVARVGTHSHIRGIDDLVGQRKARRAASVVAKMIEEGRLAGRVVLLSGRPGTGKTALALGMARELGGSSIAGGEVPFVHMTASEVFSLDISKTEVLTQGLRKAIGVRVRETTEVLDGEVVELSIETPSGPTQSRRGTMTLKTTDMESLYNLGPKMIASLEQQKVTAGDVISVNKSTGRVTKVGRSFMRSTEYDAVCHNLAYVHCPEGEIQKTKEVVHSVTLHEIDVINSRTQGFLALFAGDTGEIKQEVRHQVDSKVAEWREEQKAEIVSGVLFIDESHLLDLECYSYLNRALELENAPLVILATNRGVTKIRGTEDEQGPHGIPIDFLDRTLIIPTDPYTPEEIKCIIQLRLTEEEIIMEPDALQLLVTIATDTSLRYALHLVSIAGVYTRKLKSTKITIQHVQHVYNLFIDIKRSTHYLQQYENQFL</sequence>
<evidence type="ECO:0000256" key="10">
    <source>
        <dbReference type="ARBA" id="ARBA00023204"/>
    </source>
</evidence>
<dbReference type="OrthoDB" id="10060499at2759"/>
<dbReference type="InterPro" id="IPR027238">
    <property type="entry name" value="RuvB-like"/>
</dbReference>
<evidence type="ECO:0000256" key="3">
    <source>
        <dbReference type="ARBA" id="ARBA00022741"/>
    </source>
</evidence>
<dbReference type="Pfam" id="PF17856">
    <property type="entry name" value="TIP49_C"/>
    <property type="match status" value="1"/>
</dbReference>
<dbReference type="AlphaFoldDB" id="A0A023B5Y7"/>
<reference evidence="14" key="1">
    <citation type="submission" date="2013-12" db="EMBL/GenBank/DDBJ databases">
        <authorList>
            <person name="Omoto C.K."/>
            <person name="Sibley D."/>
            <person name="Venepally P."/>
            <person name="Hadjithomas M."/>
            <person name="Karamycheva S."/>
            <person name="Brunk B."/>
            <person name="Roos D."/>
            <person name="Caler E."/>
            <person name="Lorenzi H."/>
        </authorList>
    </citation>
    <scope>NUCLEOTIDE SEQUENCE</scope>
</reference>
<dbReference type="Proteomes" id="UP000019763">
    <property type="component" value="Unassembled WGS sequence"/>
</dbReference>
<keyword evidence="11 12" id="KW-0539">Nucleus</keyword>
<gene>
    <name evidence="14" type="ORF">GNI_085850</name>
</gene>
<dbReference type="FunFam" id="2.40.50.360:FF:000002">
    <property type="entry name" value="RuvB-like helicase"/>
    <property type="match status" value="1"/>
</dbReference>
<evidence type="ECO:0000256" key="6">
    <source>
        <dbReference type="ARBA" id="ARBA00022806"/>
    </source>
</evidence>
<keyword evidence="8 12" id="KW-0805">Transcription regulation</keyword>
<evidence type="ECO:0000256" key="4">
    <source>
        <dbReference type="ARBA" id="ARBA00022763"/>
    </source>
</evidence>
<evidence type="ECO:0000313" key="15">
    <source>
        <dbReference type="Proteomes" id="UP000019763"/>
    </source>
</evidence>
<dbReference type="VEuPathDB" id="CryptoDB:GNI_085850"/>
<dbReference type="InterPro" id="IPR010339">
    <property type="entry name" value="TIP49_P-loop"/>
</dbReference>
<dbReference type="OMA" id="IINTEPY"/>
<dbReference type="PANTHER" id="PTHR11093">
    <property type="entry name" value="RUVB-RELATED REPTIN AND PONTIN"/>
    <property type="match status" value="1"/>
</dbReference>
<dbReference type="Pfam" id="PF06068">
    <property type="entry name" value="TIP49"/>
    <property type="match status" value="1"/>
</dbReference>
<keyword evidence="10" id="KW-0234">DNA repair</keyword>
<keyword evidence="9 12" id="KW-0804">Transcription</keyword>
<evidence type="ECO:0000256" key="1">
    <source>
        <dbReference type="ARBA" id="ARBA00004123"/>
    </source>
</evidence>
<comment type="similarity">
    <text evidence="2 12">Belongs to the RuvB family.</text>
</comment>
<protein>
    <recommendedName>
        <fullName evidence="12">RuvB-like helicase</fullName>
        <ecNumber evidence="12">3.6.4.12</ecNumber>
    </recommendedName>
</protein>
<comment type="caution">
    <text evidence="14">The sequence shown here is derived from an EMBL/GenBank/DDBJ whole genome shotgun (WGS) entry which is preliminary data.</text>
</comment>
<dbReference type="InterPro" id="IPR003593">
    <property type="entry name" value="AAA+_ATPase"/>
</dbReference>
<dbReference type="SMART" id="SM00382">
    <property type="entry name" value="AAA"/>
    <property type="match status" value="1"/>
</dbReference>
<evidence type="ECO:0000256" key="11">
    <source>
        <dbReference type="ARBA" id="ARBA00023242"/>
    </source>
</evidence>
<dbReference type="GO" id="GO:0006281">
    <property type="term" value="P:DNA repair"/>
    <property type="evidence" value="ECO:0007669"/>
    <property type="project" value="UniProtKB-KW"/>
</dbReference>
<evidence type="ECO:0000256" key="2">
    <source>
        <dbReference type="ARBA" id="ARBA00007519"/>
    </source>
</evidence>
<comment type="subcellular location">
    <subcellularLocation>
        <location evidence="1">Nucleus</location>
    </subcellularLocation>
</comment>
<evidence type="ECO:0000256" key="9">
    <source>
        <dbReference type="ARBA" id="ARBA00023163"/>
    </source>
</evidence>
<dbReference type="RefSeq" id="XP_011130644.1">
    <property type="nucleotide sequence ID" value="XM_011132342.1"/>
</dbReference>
<dbReference type="Gene3D" id="1.10.8.60">
    <property type="match status" value="1"/>
</dbReference>
<dbReference type="GeneID" id="22913056"/>
<evidence type="ECO:0000259" key="13">
    <source>
        <dbReference type="SMART" id="SM00382"/>
    </source>
</evidence>
<dbReference type="GO" id="GO:0003678">
    <property type="term" value="F:DNA helicase activity"/>
    <property type="evidence" value="ECO:0007669"/>
    <property type="project" value="UniProtKB-EC"/>
</dbReference>
<dbReference type="InterPro" id="IPR042487">
    <property type="entry name" value="RuvBL1/2_DNA/RNA_bd_dom"/>
</dbReference>
<dbReference type="GO" id="GO:0016887">
    <property type="term" value="F:ATP hydrolysis activity"/>
    <property type="evidence" value="ECO:0007669"/>
    <property type="project" value="RHEA"/>
</dbReference>
<keyword evidence="6 12" id="KW-0347">Helicase</keyword>
<keyword evidence="4" id="KW-0227">DNA damage</keyword>
<keyword evidence="5 12" id="KW-0378">Hydrolase</keyword>
<feature type="domain" description="AAA+ ATPase" evidence="13">
    <location>
        <begin position="53"/>
        <end position="354"/>
    </location>
</feature>
<dbReference type="GO" id="GO:0005634">
    <property type="term" value="C:nucleus"/>
    <property type="evidence" value="ECO:0007669"/>
    <property type="project" value="UniProtKB-SubCell"/>
</dbReference>
<dbReference type="FunFam" id="3.40.50.300:FF:002221">
    <property type="entry name" value="RuvB-like 2"/>
    <property type="match status" value="1"/>
</dbReference>
<dbReference type="SUPFAM" id="SSF52540">
    <property type="entry name" value="P-loop containing nucleoside triphosphate hydrolases"/>
    <property type="match status" value="1"/>
</dbReference>
<proteinExistence type="inferred from homology"/>
<keyword evidence="15" id="KW-1185">Reference proteome</keyword>
<evidence type="ECO:0000313" key="14">
    <source>
        <dbReference type="EMBL" id="EZG64344.1"/>
    </source>
</evidence>
<dbReference type="InterPro" id="IPR041048">
    <property type="entry name" value="RuvB-like_C"/>
</dbReference>
<dbReference type="GO" id="GO:0005524">
    <property type="term" value="F:ATP binding"/>
    <property type="evidence" value="ECO:0007669"/>
    <property type="project" value="UniProtKB-KW"/>
</dbReference>
<accession>A0A023B5Y7</accession>
<dbReference type="eggNOG" id="KOG2680">
    <property type="taxonomic scope" value="Eukaryota"/>
</dbReference>
<keyword evidence="3 12" id="KW-0547">Nucleotide-binding</keyword>
<dbReference type="EMBL" id="AFNH02000646">
    <property type="protein sequence ID" value="EZG64344.1"/>
    <property type="molecule type" value="Genomic_DNA"/>
</dbReference>
<keyword evidence="7 12" id="KW-0067">ATP-binding</keyword>
<dbReference type="InterPro" id="IPR027417">
    <property type="entry name" value="P-loop_NTPase"/>
</dbReference>
<name>A0A023B5Y7_GRENI</name>
<evidence type="ECO:0000256" key="8">
    <source>
        <dbReference type="ARBA" id="ARBA00023015"/>
    </source>
</evidence>
<dbReference type="Gene3D" id="3.40.50.300">
    <property type="entry name" value="P-loop containing nucleotide triphosphate hydrolases"/>
    <property type="match status" value="1"/>
</dbReference>
<comment type="catalytic activity">
    <reaction evidence="12">
        <text>ATP + H2O = ADP + phosphate + H(+)</text>
        <dbReference type="Rhea" id="RHEA:13065"/>
        <dbReference type="ChEBI" id="CHEBI:15377"/>
        <dbReference type="ChEBI" id="CHEBI:15378"/>
        <dbReference type="ChEBI" id="CHEBI:30616"/>
        <dbReference type="ChEBI" id="CHEBI:43474"/>
        <dbReference type="ChEBI" id="CHEBI:456216"/>
        <dbReference type="EC" id="3.6.4.12"/>
    </reaction>
</comment>
<dbReference type="FunFam" id="1.10.8.60:FF:000010">
    <property type="entry name" value="RuvB-like helicase"/>
    <property type="match status" value="1"/>
</dbReference>
<dbReference type="EC" id="3.6.4.12" evidence="12"/>
<organism evidence="14 15">
    <name type="scientific">Gregarina niphandrodes</name>
    <name type="common">Septate eugregarine</name>
    <dbReference type="NCBI Taxonomy" id="110365"/>
    <lineage>
        <taxon>Eukaryota</taxon>
        <taxon>Sar</taxon>
        <taxon>Alveolata</taxon>
        <taxon>Apicomplexa</taxon>
        <taxon>Conoidasida</taxon>
        <taxon>Gregarinasina</taxon>
        <taxon>Eugregarinorida</taxon>
        <taxon>Gregarinidae</taxon>
        <taxon>Gregarina</taxon>
    </lineage>
</organism>